<organism evidence="4">
    <name type="scientific">Capitella teleta</name>
    <name type="common">Polychaete worm</name>
    <dbReference type="NCBI Taxonomy" id="283909"/>
    <lineage>
        <taxon>Eukaryota</taxon>
        <taxon>Metazoa</taxon>
        <taxon>Spiralia</taxon>
        <taxon>Lophotrochozoa</taxon>
        <taxon>Annelida</taxon>
        <taxon>Polychaeta</taxon>
        <taxon>Sedentaria</taxon>
        <taxon>Scolecida</taxon>
        <taxon>Capitellidae</taxon>
        <taxon>Capitella</taxon>
    </lineage>
</organism>
<evidence type="ECO:0008006" key="7">
    <source>
        <dbReference type="Google" id="ProtNLM"/>
    </source>
</evidence>
<dbReference type="AlphaFoldDB" id="R7VF35"/>
<feature type="compositionally biased region" description="Acidic residues" evidence="1">
    <location>
        <begin position="715"/>
        <end position="735"/>
    </location>
</feature>
<feature type="domain" description="HSac2" evidence="3">
    <location>
        <begin position="350"/>
        <end position="505"/>
    </location>
</feature>
<gene>
    <name evidence="4" type="ORF">CAPTEDRAFT_213692</name>
</gene>
<keyword evidence="6" id="KW-1185">Reference proteome</keyword>
<feature type="region of interest" description="Disordered" evidence="1">
    <location>
        <begin position="691"/>
        <end position="736"/>
    </location>
</feature>
<dbReference type="EMBL" id="KB294182">
    <property type="protein sequence ID" value="ELU14926.1"/>
    <property type="molecule type" value="Genomic_DNA"/>
</dbReference>
<dbReference type="GO" id="GO:0043812">
    <property type="term" value="F:phosphatidylinositol-4-phosphate phosphatase activity"/>
    <property type="evidence" value="ECO:0007669"/>
    <property type="project" value="TreeGrafter"/>
</dbReference>
<feature type="region of interest" description="Disordered" evidence="1">
    <location>
        <begin position="776"/>
        <end position="804"/>
    </location>
</feature>
<dbReference type="PANTHER" id="PTHR45662:SF8">
    <property type="entry name" value="PHOSPHATIDYLINOSITIDE PHOSPHATASE SAC2"/>
    <property type="match status" value="1"/>
</dbReference>
<accession>R7VF35</accession>
<proteinExistence type="predicted"/>
<reference evidence="5" key="3">
    <citation type="submission" date="2015-06" db="UniProtKB">
        <authorList>
            <consortium name="EnsemblMetazoa"/>
        </authorList>
    </citation>
    <scope>IDENTIFICATION</scope>
</reference>
<evidence type="ECO:0000313" key="6">
    <source>
        <dbReference type="Proteomes" id="UP000014760"/>
    </source>
</evidence>
<dbReference type="InterPro" id="IPR034753">
    <property type="entry name" value="hSac2"/>
</dbReference>
<dbReference type="HOGENOM" id="CLU_320852_0_0_1"/>
<name>R7VF35_CAPTE</name>
<reference evidence="4 6" key="2">
    <citation type="journal article" date="2013" name="Nature">
        <title>Insights into bilaterian evolution from three spiralian genomes.</title>
        <authorList>
            <person name="Simakov O."/>
            <person name="Marletaz F."/>
            <person name="Cho S.J."/>
            <person name="Edsinger-Gonzales E."/>
            <person name="Havlak P."/>
            <person name="Hellsten U."/>
            <person name="Kuo D.H."/>
            <person name="Larsson T."/>
            <person name="Lv J."/>
            <person name="Arendt D."/>
            <person name="Savage R."/>
            <person name="Osoegawa K."/>
            <person name="de Jong P."/>
            <person name="Grimwood J."/>
            <person name="Chapman J.A."/>
            <person name="Shapiro H."/>
            <person name="Aerts A."/>
            <person name="Otillar R.P."/>
            <person name="Terry A.Y."/>
            <person name="Boore J.L."/>
            <person name="Grigoriev I.V."/>
            <person name="Lindberg D.R."/>
            <person name="Seaver E.C."/>
            <person name="Weisblat D.A."/>
            <person name="Putnam N.H."/>
            <person name="Rokhsar D.S."/>
        </authorList>
    </citation>
    <scope>NUCLEOTIDE SEQUENCE</scope>
    <source>
        <strain evidence="4 6">I ESC-2004</strain>
    </source>
</reference>
<evidence type="ECO:0000313" key="4">
    <source>
        <dbReference type="EMBL" id="ELU14926.1"/>
    </source>
</evidence>
<dbReference type="EnsemblMetazoa" id="CapteT213692">
    <property type="protein sequence ID" value="CapteP213692"/>
    <property type="gene ID" value="CapteG213692"/>
</dbReference>
<dbReference type="Pfam" id="PF02383">
    <property type="entry name" value="Syja_N"/>
    <property type="match status" value="1"/>
</dbReference>
<feature type="region of interest" description="Disordered" evidence="1">
    <location>
        <begin position="866"/>
        <end position="886"/>
    </location>
</feature>
<sequence>MATKLHSDMNRKFWDEVKRVRGNAKDCARVIDDAVGEDAICDVFASKYEELYSRVSFNADDMVELRRNVDIDIRYKCCKELCYSNHAVTVQDIKEALSKLKIREAENSEAFKKHMTDQISRYGHVSAINLVDQQGKEKVIADTFLRHVLTLNSSDLSYIAFDFHEYCRGMQFENVSILTENILDIIKEMKYCWADQGGLICHQQGVFRVNCMDCLDRTNLVQSAIARIVLEVQCRKLGLLPPDEHLPPKCRSIYQQMWANNGDTVSRQYAGTAALKGDYTRTGERKLTGLMKDGVNSANRYYINRVKDVYRQATIDLMLGSYQFEELLSLLNRSTDSPDSAECESQELLREKEENLKTLIDECKKMLITEPDSCLGGWGLIDCDPITGDPSQQDMDIILLLSQQACYVANYDDETDQVTNYQRIDLNDLVSLELESLQGICESINAAKKLLTSDELSLYEGKLIRKKTRPHPNILSIADQQQEHLKGMGASAKTSSTSVSTSSLLAPTSFLTRVASNPDSLKWAGQKFFNLGRNLEIFNPNSKHFSRVKRKFIPAVLYSKNSDSVPTSESDDSARIIKGESIPETLDSPLIADKPEVMMDHRPLVSSTSDSDLSTCDMDIDFGIFDNHVMLPTCGMLAVKPNQVVTAKIRQRANYKLSRKQSTEARNDVIRRKVRKDIKLKTKSLDLEDRLSSRASSWSGDDPKMNATEFFLSPSEEDEDCDASESEVETAEEDSLVTPTNAIQNIEFPNQEIITPTVEEAQMNFPANDTADITVTISSDGPPVNQSASSNVTPNPSPKSSPLLHPSMKMSFSEGSIATAFHTTEIGSSYENIDLDDLDDLDLSEGHLSRPSTFAKLRGKMPNLSIPTMPSPGAKRKVAERASKQNRIKSQLRFQECKTRIILL</sequence>
<dbReference type="InterPro" id="IPR002013">
    <property type="entry name" value="SAC_dom"/>
</dbReference>
<dbReference type="PROSITE" id="PS50275">
    <property type="entry name" value="SAC"/>
    <property type="match status" value="1"/>
</dbReference>
<dbReference type="InterPro" id="IPR022158">
    <property type="entry name" value="Inositol_phosphatase"/>
</dbReference>
<dbReference type="PANTHER" id="PTHR45662">
    <property type="entry name" value="PHOSPHATIDYLINOSITIDE PHOSPHATASE SAC1"/>
    <property type="match status" value="1"/>
</dbReference>
<dbReference type="Pfam" id="PF12456">
    <property type="entry name" value="hSac2"/>
    <property type="match status" value="1"/>
</dbReference>
<evidence type="ECO:0000256" key="1">
    <source>
        <dbReference type="SAM" id="MobiDB-lite"/>
    </source>
</evidence>
<dbReference type="Proteomes" id="UP000014760">
    <property type="component" value="Unassembled WGS sequence"/>
</dbReference>
<dbReference type="GO" id="GO:0005769">
    <property type="term" value="C:early endosome"/>
    <property type="evidence" value="ECO:0007669"/>
    <property type="project" value="TreeGrafter"/>
</dbReference>
<dbReference type="EMBL" id="AMQN01004690">
    <property type="status" value="NOT_ANNOTATED_CDS"/>
    <property type="molecule type" value="Genomic_DNA"/>
</dbReference>
<evidence type="ECO:0000259" key="2">
    <source>
        <dbReference type="PROSITE" id="PS50275"/>
    </source>
</evidence>
<dbReference type="PROSITE" id="PS51791">
    <property type="entry name" value="HSAC2"/>
    <property type="match status" value="1"/>
</dbReference>
<dbReference type="GO" id="GO:2001135">
    <property type="term" value="P:regulation of endocytic recycling"/>
    <property type="evidence" value="ECO:0007669"/>
    <property type="project" value="TreeGrafter"/>
</dbReference>
<evidence type="ECO:0000313" key="5">
    <source>
        <dbReference type="EnsemblMetazoa" id="CapteP213692"/>
    </source>
</evidence>
<protein>
    <recommendedName>
        <fullName evidence="7">SAC domain-containing protein</fullName>
    </recommendedName>
</protein>
<dbReference type="GO" id="GO:0046856">
    <property type="term" value="P:phosphatidylinositol dephosphorylation"/>
    <property type="evidence" value="ECO:0007669"/>
    <property type="project" value="TreeGrafter"/>
</dbReference>
<dbReference type="GO" id="GO:0045334">
    <property type="term" value="C:clathrin-coated endocytic vesicle"/>
    <property type="evidence" value="ECO:0007669"/>
    <property type="project" value="TreeGrafter"/>
</dbReference>
<feature type="domain" description="SAC" evidence="2">
    <location>
        <begin position="104"/>
        <end position="271"/>
    </location>
</feature>
<feature type="compositionally biased region" description="Polar residues" evidence="1">
    <location>
        <begin position="776"/>
        <end position="793"/>
    </location>
</feature>
<reference evidence="6" key="1">
    <citation type="submission" date="2012-12" db="EMBL/GenBank/DDBJ databases">
        <authorList>
            <person name="Hellsten U."/>
            <person name="Grimwood J."/>
            <person name="Chapman J.A."/>
            <person name="Shapiro H."/>
            <person name="Aerts A."/>
            <person name="Otillar R.P."/>
            <person name="Terry A.Y."/>
            <person name="Boore J.L."/>
            <person name="Simakov O."/>
            <person name="Marletaz F."/>
            <person name="Cho S.-J."/>
            <person name="Edsinger-Gonzales E."/>
            <person name="Havlak P."/>
            <person name="Kuo D.-H."/>
            <person name="Larsson T."/>
            <person name="Lv J."/>
            <person name="Arendt D."/>
            <person name="Savage R."/>
            <person name="Osoegawa K."/>
            <person name="de Jong P."/>
            <person name="Lindberg D.R."/>
            <person name="Seaver E.C."/>
            <person name="Weisblat D.A."/>
            <person name="Putnam N.H."/>
            <person name="Grigoriev I.V."/>
            <person name="Rokhsar D.S."/>
        </authorList>
    </citation>
    <scope>NUCLEOTIDE SEQUENCE</scope>
    <source>
        <strain evidence="6">I ESC-2004</strain>
    </source>
</reference>
<dbReference type="STRING" id="283909.R7VF35"/>
<evidence type="ECO:0000259" key="3">
    <source>
        <dbReference type="PROSITE" id="PS51791"/>
    </source>
</evidence>
<dbReference type="OrthoDB" id="405996at2759"/>